<comment type="similarity">
    <text evidence="1 4">Belongs to the glycosyl hydrolase 1 family.</text>
</comment>
<accession>A0ABU0IKT5</accession>
<gene>
    <name evidence="6" type="ORF">QO010_000366</name>
</gene>
<proteinExistence type="inferred from homology"/>
<dbReference type="Pfam" id="PF00232">
    <property type="entry name" value="Glyco_hydro_1"/>
    <property type="match status" value="2"/>
</dbReference>
<reference evidence="6 7" key="1">
    <citation type="submission" date="2023-07" db="EMBL/GenBank/DDBJ databases">
        <title>Genomic Encyclopedia of Type Strains, Phase IV (KMG-IV): sequencing the most valuable type-strain genomes for metagenomic binning, comparative biology and taxonomic classification.</title>
        <authorList>
            <person name="Goeker M."/>
        </authorList>
    </citation>
    <scope>NUCLEOTIDE SEQUENCE [LARGE SCALE GENOMIC DNA]</scope>
    <source>
        <strain evidence="6 7">DSM 18695</strain>
    </source>
</reference>
<evidence type="ECO:0000313" key="6">
    <source>
        <dbReference type="EMBL" id="MDQ0462618.1"/>
    </source>
</evidence>
<dbReference type="InterPro" id="IPR001360">
    <property type="entry name" value="Glyco_hydro_1"/>
</dbReference>
<comment type="caution">
    <text evidence="6">The sequence shown here is derived from an EMBL/GenBank/DDBJ whole genome shotgun (WGS) entry which is preliminary data.</text>
</comment>
<keyword evidence="5" id="KW-0732">Signal</keyword>
<evidence type="ECO:0000256" key="3">
    <source>
        <dbReference type="ARBA" id="ARBA00023295"/>
    </source>
</evidence>
<organism evidence="6 7">
    <name type="scientific">Caulobacter ginsengisoli</name>
    <dbReference type="NCBI Taxonomy" id="400775"/>
    <lineage>
        <taxon>Bacteria</taxon>
        <taxon>Pseudomonadati</taxon>
        <taxon>Pseudomonadota</taxon>
        <taxon>Alphaproteobacteria</taxon>
        <taxon>Caulobacterales</taxon>
        <taxon>Caulobacteraceae</taxon>
        <taxon>Caulobacter</taxon>
    </lineage>
</organism>
<dbReference type="PROSITE" id="PS51318">
    <property type="entry name" value="TAT"/>
    <property type="match status" value="1"/>
</dbReference>
<dbReference type="EC" id="3.2.1.21" evidence="6"/>
<dbReference type="Gene3D" id="3.20.20.80">
    <property type="entry name" value="Glycosidases"/>
    <property type="match status" value="1"/>
</dbReference>
<keyword evidence="3 6" id="KW-0326">Glycosidase</keyword>
<evidence type="ECO:0000256" key="1">
    <source>
        <dbReference type="ARBA" id="ARBA00010838"/>
    </source>
</evidence>
<dbReference type="PANTHER" id="PTHR10353">
    <property type="entry name" value="GLYCOSYL HYDROLASE"/>
    <property type="match status" value="1"/>
</dbReference>
<dbReference type="InterPro" id="IPR017853">
    <property type="entry name" value="GH"/>
</dbReference>
<dbReference type="Proteomes" id="UP001228905">
    <property type="component" value="Unassembled WGS sequence"/>
</dbReference>
<evidence type="ECO:0000256" key="5">
    <source>
        <dbReference type="SAM" id="SignalP"/>
    </source>
</evidence>
<evidence type="ECO:0000313" key="7">
    <source>
        <dbReference type="Proteomes" id="UP001228905"/>
    </source>
</evidence>
<dbReference type="PRINTS" id="PR00131">
    <property type="entry name" value="GLHYDRLASE1"/>
</dbReference>
<feature type="chain" id="PRO_5046195156" evidence="5">
    <location>
        <begin position="32"/>
        <end position="442"/>
    </location>
</feature>
<dbReference type="PANTHER" id="PTHR10353:SF36">
    <property type="entry name" value="LP05116P"/>
    <property type="match status" value="1"/>
</dbReference>
<evidence type="ECO:0000256" key="4">
    <source>
        <dbReference type="RuleBase" id="RU003690"/>
    </source>
</evidence>
<keyword evidence="7" id="KW-1185">Reference proteome</keyword>
<evidence type="ECO:0000256" key="2">
    <source>
        <dbReference type="ARBA" id="ARBA00022801"/>
    </source>
</evidence>
<name>A0ABU0IKT5_9CAUL</name>
<sequence>MSRQPPAIGRRQLLAAAALGTALTGARPAPAATPARRKPAPKGFLWGVAISAYQSEGNNTNADAWLMENLKPSMFKERSGDACDSYHRYAEDFDIAASLGLNAYRLGVEWARIEPSEGAFSNAELDHYARMLEACRARGLAPIVTLNHFTTPLWFAMRGGFEAPDAPALFARYCKKVAERLGGLMHSCTTFNEANIRLLVEVMSGSSAVPPAIQAAIAAAAKATNAPRFSRLAFADSQVTGPLMQAAHRQAYDAIKAVRPTLPVGITLTTQDIQSPDPALAARYRDRLYGDWVQVARTHADFFGVQTYTRFIVGEGGLQPPPPGAELTMSGYEYYPQALANTIRWAHAAIGKPVYVTESGIATRDDARRVAFIDAALDGVRACLDEGIPVHSYLYWSLLDNFEWTSGYGVPFGLVAVDRETFKRTLKPSARHLGALARANRI</sequence>
<protein>
    <submittedName>
        <fullName evidence="6">Beta-glucosidase</fullName>
        <ecNumber evidence="6">3.2.1.21</ecNumber>
    </submittedName>
</protein>
<dbReference type="RefSeq" id="WP_307345182.1">
    <property type="nucleotide sequence ID" value="NZ_JAUSVS010000001.1"/>
</dbReference>
<dbReference type="EMBL" id="JAUSVS010000001">
    <property type="protein sequence ID" value="MDQ0462618.1"/>
    <property type="molecule type" value="Genomic_DNA"/>
</dbReference>
<keyword evidence="2 6" id="KW-0378">Hydrolase</keyword>
<dbReference type="GO" id="GO:0008422">
    <property type="term" value="F:beta-glucosidase activity"/>
    <property type="evidence" value="ECO:0007669"/>
    <property type="project" value="UniProtKB-EC"/>
</dbReference>
<dbReference type="InterPro" id="IPR006311">
    <property type="entry name" value="TAT_signal"/>
</dbReference>
<dbReference type="SUPFAM" id="SSF51445">
    <property type="entry name" value="(Trans)glycosidases"/>
    <property type="match status" value="1"/>
</dbReference>
<feature type="signal peptide" evidence="5">
    <location>
        <begin position="1"/>
        <end position="31"/>
    </location>
</feature>